<feature type="signal peptide" evidence="2">
    <location>
        <begin position="1"/>
        <end position="22"/>
    </location>
</feature>
<dbReference type="Proteomes" id="UP000252415">
    <property type="component" value="Unassembled WGS sequence"/>
</dbReference>
<gene>
    <name evidence="4" type="ORF">DFP97_113185</name>
</gene>
<evidence type="ECO:0000256" key="1">
    <source>
        <dbReference type="SAM" id="MobiDB-lite"/>
    </source>
</evidence>
<keyword evidence="5" id="KW-1185">Reference proteome</keyword>
<dbReference type="InterPro" id="IPR006059">
    <property type="entry name" value="SBP"/>
</dbReference>
<evidence type="ECO:0000313" key="5">
    <source>
        <dbReference type="Proteomes" id="UP000252415"/>
    </source>
</evidence>
<dbReference type="Gene3D" id="3.40.190.10">
    <property type="entry name" value="Periplasmic binding protein-like II"/>
    <property type="match status" value="1"/>
</dbReference>
<evidence type="ECO:0000256" key="2">
    <source>
        <dbReference type="SAM" id="SignalP"/>
    </source>
</evidence>
<reference evidence="4 5" key="1">
    <citation type="submission" date="2018-07" db="EMBL/GenBank/DDBJ databases">
        <title>Genomic Encyclopedia of Type Strains, Phase III (KMG-III): the genomes of soil and plant-associated and newly described type strains.</title>
        <authorList>
            <person name="Whitman W."/>
        </authorList>
    </citation>
    <scope>NUCLEOTIDE SEQUENCE [LARGE SCALE GENOMIC DNA]</scope>
    <source>
        <strain evidence="4 5">CECT 7506</strain>
    </source>
</reference>
<protein>
    <submittedName>
        <fullName evidence="4">Carbohydrate ABC transporter substrate-binding protein (CUT1 family)</fullName>
    </submittedName>
</protein>
<evidence type="ECO:0000259" key="3">
    <source>
        <dbReference type="Pfam" id="PF12010"/>
    </source>
</evidence>
<dbReference type="PANTHER" id="PTHR43649:SF17">
    <property type="entry name" value="ABC TRANSPORTER SOLUTE BINDING PROTEIN-SUGAR TRANSPORT"/>
    <property type="match status" value="1"/>
</dbReference>
<feature type="chain" id="PRO_5038488061" evidence="2">
    <location>
        <begin position="23"/>
        <end position="512"/>
    </location>
</feature>
<dbReference type="SUPFAM" id="SSF53850">
    <property type="entry name" value="Periplasmic binding protein-like II"/>
    <property type="match status" value="1"/>
</dbReference>
<sequence>MRRKTKYFSLLLAAAVFISLLAACSSNTGNNEGNNSTAPTTNEENGGQATTSGDEATKDPYEITLAMPVFGSIPKDIEVVQAEINKISQAKINATVKILPISIGAWQQQMNLMMSGGEKLDLAFTFGQSYPSQVAMGQIEPIDELLSAYGEGIKQAIGTEYLKSAEVSGKHYGVPTLHDYAGQSGIIMRKDLLDKYKINIDSIKTLDDLDSVFKTIKENEPGMAPLAIGTGGPLDSYVTYDRLGDRFGVLPGFDNGLKIENYYESTEYADLLNRMHQWFKAGYINKDAATTQIPEIDMVKEDKAFSYFARNKPGYVSEQERGIGKEMVFVNLLPEAYSATSDVMVGMWTISQNSENQQRAMMFLNLMYTDKDIANLMLWGVEGKHYMKVTETSIDLPETTVDYATQSWLMANPFLTYTHVDTEPDVWTKMKAFNEEAVKSKALGFSFNAEPVKNEITALNNVVQQYRKILETGTIDPTKRLPEFIAKLKAAGIDKVIVEKQKQLDAWAAAKQ</sequence>
<dbReference type="AlphaFoldDB" id="A0A368VRM5"/>
<accession>A0A368VRM5</accession>
<dbReference type="Pfam" id="PF01547">
    <property type="entry name" value="SBP_bac_1"/>
    <property type="match status" value="1"/>
</dbReference>
<dbReference type="EMBL" id="QPJD01000013">
    <property type="protein sequence ID" value="RCW43512.1"/>
    <property type="molecule type" value="Genomic_DNA"/>
</dbReference>
<dbReference type="PROSITE" id="PS51257">
    <property type="entry name" value="PROKAR_LIPOPROTEIN"/>
    <property type="match status" value="1"/>
</dbReference>
<organism evidence="4 5">
    <name type="scientific">Paenibacillus prosopidis</name>
    <dbReference type="NCBI Taxonomy" id="630520"/>
    <lineage>
        <taxon>Bacteria</taxon>
        <taxon>Bacillati</taxon>
        <taxon>Bacillota</taxon>
        <taxon>Bacilli</taxon>
        <taxon>Bacillales</taxon>
        <taxon>Paenibacillaceae</taxon>
        <taxon>Paenibacillus</taxon>
    </lineage>
</organism>
<name>A0A368VRM5_9BACL</name>
<dbReference type="InterPro" id="IPR022627">
    <property type="entry name" value="DUF3502"/>
</dbReference>
<proteinExistence type="predicted"/>
<dbReference type="OrthoDB" id="7936627at2"/>
<dbReference type="InterPro" id="IPR050490">
    <property type="entry name" value="Bact_solute-bd_prot1"/>
</dbReference>
<dbReference type="RefSeq" id="WP_114382090.1">
    <property type="nucleotide sequence ID" value="NZ_QPJD01000013.1"/>
</dbReference>
<dbReference type="Pfam" id="PF12010">
    <property type="entry name" value="DUF3502"/>
    <property type="match status" value="1"/>
</dbReference>
<feature type="domain" description="DUF3502" evidence="3">
    <location>
        <begin position="442"/>
        <end position="509"/>
    </location>
</feature>
<comment type="caution">
    <text evidence="4">The sequence shown here is derived from an EMBL/GenBank/DDBJ whole genome shotgun (WGS) entry which is preliminary data.</text>
</comment>
<evidence type="ECO:0000313" key="4">
    <source>
        <dbReference type="EMBL" id="RCW43512.1"/>
    </source>
</evidence>
<feature type="region of interest" description="Disordered" evidence="1">
    <location>
        <begin position="29"/>
        <end position="57"/>
    </location>
</feature>
<keyword evidence="2" id="KW-0732">Signal</keyword>
<dbReference type="PANTHER" id="PTHR43649">
    <property type="entry name" value="ARABINOSE-BINDING PROTEIN-RELATED"/>
    <property type="match status" value="1"/>
</dbReference>
<feature type="compositionally biased region" description="Polar residues" evidence="1">
    <location>
        <begin position="38"/>
        <end position="54"/>
    </location>
</feature>